<feature type="coiled-coil region" evidence="1">
    <location>
        <begin position="42"/>
        <end position="206"/>
    </location>
</feature>
<reference evidence="3" key="1">
    <citation type="submission" date="2021-02" db="EMBL/GenBank/DDBJ databases">
        <authorList>
            <person name="Dougan E. K."/>
            <person name="Rhodes N."/>
            <person name="Thang M."/>
            <person name="Chan C."/>
        </authorList>
    </citation>
    <scope>NUCLEOTIDE SEQUENCE</scope>
</reference>
<evidence type="ECO:0000256" key="1">
    <source>
        <dbReference type="SAM" id="Coils"/>
    </source>
</evidence>
<evidence type="ECO:0000313" key="4">
    <source>
        <dbReference type="Proteomes" id="UP000604046"/>
    </source>
</evidence>
<dbReference type="OrthoDB" id="439154at2759"/>
<evidence type="ECO:0000256" key="2">
    <source>
        <dbReference type="SAM" id="SignalP"/>
    </source>
</evidence>
<feature type="signal peptide" evidence="2">
    <location>
        <begin position="1"/>
        <end position="28"/>
    </location>
</feature>
<feature type="chain" id="PRO_5032318040" evidence="2">
    <location>
        <begin position="29"/>
        <end position="310"/>
    </location>
</feature>
<keyword evidence="2" id="KW-0732">Signal</keyword>
<sequence length="310" mass="35870">MMWRLSPARLLLRSFEAALVHGAACAEAEEMLQAAAGKEKALGCAQDQLAQQTAKIKDLEMEVEGKERELAQDESDLFEARNRVDDEVGRMRSQFDQIEQEAQLLHLEFEEAVQQLDEVEREEWALDADKRLLEEIEAQVEPVRRRLVERERRLHYDEEELKAQEADCEEKEAQLFQAYYQAQQAVSAIRQRQQDLERKVEESCQQQQRLLLQFQELGDSDGGRLEAVPQSDGTTPAEEIRQRLGQQSVDMDWAHSLRQQQTYLQQMEVELLQLKGGSQKRQTGIEETGQNCFAGRSWRRLAMHAMTVLI</sequence>
<keyword evidence="4" id="KW-1185">Reference proteome</keyword>
<name>A0A812RPW2_9DINO</name>
<proteinExistence type="predicted"/>
<accession>A0A812RPW2</accession>
<evidence type="ECO:0000313" key="3">
    <source>
        <dbReference type="EMBL" id="CAE7449240.1"/>
    </source>
</evidence>
<organism evidence="3 4">
    <name type="scientific">Symbiodinium natans</name>
    <dbReference type="NCBI Taxonomy" id="878477"/>
    <lineage>
        <taxon>Eukaryota</taxon>
        <taxon>Sar</taxon>
        <taxon>Alveolata</taxon>
        <taxon>Dinophyceae</taxon>
        <taxon>Suessiales</taxon>
        <taxon>Symbiodiniaceae</taxon>
        <taxon>Symbiodinium</taxon>
    </lineage>
</organism>
<dbReference type="AlphaFoldDB" id="A0A812RPW2"/>
<protein>
    <submittedName>
        <fullName evidence="3">Uncharacterized protein</fullName>
    </submittedName>
</protein>
<gene>
    <name evidence="3" type="ORF">SNAT2548_LOCUS24543</name>
</gene>
<dbReference type="Proteomes" id="UP000604046">
    <property type="component" value="Unassembled WGS sequence"/>
</dbReference>
<dbReference type="EMBL" id="CAJNDS010002361">
    <property type="protein sequence ID" value="CAE7449240.1"/>
    <property type="molecule type" value="Genomic_DNA"/>
</dbReference>
<comment type="caution">
    <text evidence="3">The sequence shown here is derived from an EMBL/GenBank/DDBJ whole genome shotgun (WGS) entry which is preliminary data.</text>
</comment>
<keyword evidence="1" id="KW-0175">Coiled coil</keyword>